<feature type="region of interest" description="Disordered" evidence="4">
    <location>
        <begin position="316"/>
        <end position="340"/>
    </location>
</feature>
<evidence type="ECO:0000313" key="5">
    <source>
        <dbReference type="Proteomes" id="UP000887565"/>
    </source>
</evidence>
<dbReference type="PROSITE" id="PS00678">
    <property type="entry name" value="WD_REPEATS_1"/>
    <property type="match status" value="2"/>
</dbReference>
<dbReference type="GO" id="GO:0005697">
    <property type="term" value="C:telomerase holoenzyme complex"/>
    <property type="evidence" value="ECO:0007669"/>
    <property type="project" value="TreeGrafter"/>
</dbReference>
<dbReference type="GO" id="GO:0070034">
    <property type="term" value="F:telomerase RNA binding"/>
    <property type="evidence" value="ECO:0007669"/>
    <property type="project" value="TreeGrafter"/>
</dbReference>
<evidence type="ECO:0000313" key="6">
    <source>
        <dbReference type="WBParaSite" id="nRc.2.0.1.t05258-RA"/>
    </source>
</evidence>
<dbReference type="InterPro" id="IPR015943">
    <property type="entry name" value="WD40/YVTN_repeat-like_dom_sf"/>
</dbReference>
<feature type="region of interest" description="Disordered" evidence="4">
    <location>
        <begin position="378"/>
        <end position="419"/>
    </location>
</feature>
<dbReference type="InterPro" id="IPR019775">
    <property type="entry name" value="WD40_repeat_CS"/>
</dbReference>
<dbReference type="PANTHER" id="PTHR44791">
    <property type="entry name" value="TELOMERASE PROTEIN COMPONENT 1 TEP1"/>
    <property type="match status" value="1"/>
</dbReference>
<dbReference type="Proteomes" id="UP000887565">
    <property type="component" value="Unplaced"/>
</dbReference>
<evidence type="ECO:0000256" key="1">
    <source>
        <dbReference type="ARBA" id="ARBA00022574"/>
    </source>
</evidence>
<reference evidence="6" key="1">
    <citation type="submission" date="2022-11" db="UniProtKB">
        <authorList>
            <consortium name="WormBaseParasite"/>
        </authorList>
    </citation>
    <scope>IDENTIFICATION</scope>
</reference>
<keyword evidence="1 3" id="KW-0853">WD repeat</keyword>
<feature type="repeat" description="WD" evidence="3">
    <location>
        <begin position="135"/>
        <end position="173"/>
    </location>
</feature>
<dbReference type="Gene3D" id="2.130.10.10">
    <property type="entry name" value="YVTN repeat-like/Quinoprotein amine dehydrogenase"/>
    <property type="match status" value="1"/>
</dbReference>
<protein>
    <submittedName>
        <fullName evidence="6">Uncharacterized protein</fullName>
    </submittedName>
</protein>
<keyword evidence="2" id="KW-0677">Repeat</keyword>
<evidence type="ECO:0000256" key="2">
    <source>
        <dbReference type="ARBA" id="ARBA00022737"/>
    </source>
</evidence>
<feature type="repeat" description="WD" evidence="3">
    <location>
        <begin position="174"/>
        <end position="215"/>
    </location>
</feature>
<dbReference type="PANTHER" id="PTHR44791:SF1">
    <property type="entry name" value="TELOMERASE PROTEIN COMPONENT 1"/>
    <property type="match status" value="1"/>
</dbReference>
<dbReference type="GO" id="GO:0000722">
    <property type="term" value="P:telomere maintenance via recombination"/>
    <property type="evidence" value="ECO:0007669"/>
    <property type="project" value="TreeGrafter"/>
</dbReference>
<organism evidence="5 6">
    <name type="scientific">Romanomermis culicivorax</name>
    <name type="common">Nematode worm</name>
    <dbReference type="NCBI Taxonomy" id="13658"/>
    <lineage>
        <taxon>Eukaryota</taxon>
        <taxon>Metazoa</taxon>
        <taxon>Ecdysozoa</taxon>
        <taxon>Nematoda</taxon>
        <taxon>Enoplea</taxon>
        <taxon>Dorylaimia</taxon>
        <taxon>Mermithida</taxon>
        <taxon>Mermithoidea</taxon>
        <taxon>Mermithidae</taxon>
        <taxon>Romanomermis</taxon>
    </lineage>
</organism>
<dbReference type="PROSITE" id="PS50082">
    <property type="entry name" value="WD_REPEATS_2"/>
    <property type="match status" value="2"/>
</dbReference>
<dbReference type="InterPro" id="IPR001680">
    <property type="entry name" value="WD40_rpt"/>
</dbReference>
<dbReference type="SMART" id="SM00320">
    <property type="entry name" value="WD40"/>
    <property type="match status" value="4"/>
</dbReference>
<evidence type="ECO:0000256" key="3">
    <source>
        <dbReference type="PROSITE-ProRule" id="PRU00221"/>
    </source>
</evidence>
<proteinExistence type="predicted"/>
<dbReference type="PROSITE" id="PS50294">
    <property type="entry name" value="WD_REPEATS_REGION"/>
    <property type="match status" value="1"/>
</dbReference>
<dbReference type="WBParaSite" id="nRc.2.0.1.t05258-RA">
    <property type="protein sequence ID" value="nRc.2.0.1.t05258-RA"/>
    <property type="gene ID" value="nRc.2.0.1.g05258"/>
</dbReference>
<feature type="compositionally biased region" description="Basic and acidic residues" evidence="4">
    <location>
        <begin position="397"/>
        <end position="417"/>
    </location>
</feature>
<keyword evidence="5" id="KW-1185">Reference proteome</keyword>
<accession>A0A915HTM8</accession>
<dbReference type="InterPro" id="IPR036322">
    <property type="entry name" value="WD40_repeat_dom_sf"/>
</dbReference>
<dbReference type="SUPFAM" id="SSF50978">
    <property type="entry name" value="WD40 repeat-like"/>
    <property type="match status" value="1"/>
</dbReference>
<name>A0A915HTM8_ROMCU</name>
<sequence length="425" mass="47858">MKDLDYFLQSHKNAIRSMLIMPDKRRIITHDIDGILKVGLIKVTTNRNGRRQFVVGGGISGGVSTISSGIEDEESDEEDENDLEVEGVTLPGVADWSYVDPCDEIFVRLVDSNKELNKWEFASENETVVKSKILHSDPISCICKSRDSRYIITGSTDMSMKIWEVATSCLTQALVGHMAHIVKCDVDEKFRFVVSAAADNMVMTWDIQTGNNLAKFYSSTKSAVTALKISNDGYLAFTGYKDGWLHAWFTQTGQRLASFNAYLSINEILLTSECHRIILLLDQCQNFSVLCFHNCPVIRSVVEQADYEYKPQDYDRDRCTSHANDTPNAANDHKDKSDDIVMDPLQNTTEKLTAEFKKVRKNSKVFAPIERTRSKASIFDSPSTKFTAEKPSGQITTDKKTTNKESDGKENLNEKQSRSKFCCLL</sequence>
<dbReference type="InterPro" id="IPR052652">
    <property type="entry name" value="Telomerase_Complex_Comp"/>
</dbReference>
<dbReference type="Pfam" id="PF00400">
    <property type="entry name" value="WD40"/>
    <property type="match status" value="2"/>
</dbReference>
<dbReference type="GO" id="GO:0003720">
    <property type="term" value="F:telomerase activity"/>
    <property type="evidence" value="ECO:0007669"/>
    <property type="project" value="TreeGrafter"/>
</dbReference>
<evidence type="ECO:0000256" key="4">
    <source>
        <dbReference type="SAM" id="MobiDB-lite"/>
    </source>
</evidence>
<dbReference type="AlphaFoldDB" id="A0A915HTM8"/>